<dbReference type="Pfam" id="PF04457">
    <property type="entry name" value="MJ1316"/>
    <property type="match status" value="1"/>
</dbReference>
<keyword evidence="3" id="KW-1185">Reference proteome</keyword>
<dbReference type="RefSeq" id="WP_124703234.1">
    <property type="nucleotide sequence ID" value="NZ_BGOW01000001.1"/>
</dbReference>
<evidence type="ECO:0000313" key="2">
    <source>
        <dbReference type="EMBL" id="GBL44403.1"/>
    </source>
</evidence>
<evidence type="ECO:0000313" key="3">
    <source>
        <dbReference type="Proteomes" id="UP000286806"/>
    </source>
</evidence>
<evidence type="ECO:0000259" key="1">
    <source>
        <dbReference type="Pfam" id="PF04457"/>
    </source>
</evidence>
<dbReference type="InterPro" id="IPR040459">
    <property type="entry name" value="MJ1316"/>
</dbReference>
<organism evidence="2 3">
    <name type="scientific">Sulfuriferula multivorans</name>
    <dbReference type="NCBI Taxonomy" id="1559896"/>
    <lineage>
        <taxon>Bacteria</taxon>
        <taxon>Pseudomonadati</taxon>
        <taxon>Pseudomonadota</taxon>
        <taxon>Betaproteobacteria</taxon>
        <taxon>Nitrosomonadales</taxon>
        <taxon>Sulfuricellaceae</taxon>
        <taxon>Sulfuriferula</taxon>
    </lineage>
</organism>
<sequence length="84" mass="9913">MLPIHELLNRLRWDSAFAQGDFVIGYYDRVEGKIIQVPLQRVHITPGDHFSCQVTDEDGYAHDVPLHRIKEVRKDGQLIWHREH</sequence>
<accession>A0A401J9T8</accession>
<protein>
    <recommendedName>
        <fullName evidence="1">MJ1316 RNA cyclic group end recognition domain-containing protein</fullName>
    </recommendedName>
</protein>
<dbReference type="AlphaFoldDB" id="A0A401J9T8"/>
<dbReference type="EMBL" id="BGOW01000001">
    <property type="protein sequence ID" value="GBL44403.1"/>
    <property type="molecule type" value="Genomic_DNA"/>
</dbReference>
<dbReference type="OrthoDB" id="5432064at2"/>
<gene>
    <name evidence="2" type="ORF">SFMTTN_0198</name>
</gene>
<comment type="caution">
    <text evidence="2">The sequence shown here is derived from an EMBL/GenBank/DDBJ whole genome shotgun (WGS) entry which is preliminary data.</text>
</comment>
<proteinExistence type="predicted"/>
<reference evidence="2 3" key="1">
    <citation type="journal article" date="2019" name="Front. Microbiol.">
        <title>Genomes of Neutrophilic Sulfur-Oxidizing Chemolithoautotrophs Representing 9 Proteobacterial Species From 8 Genera.</title>
        <authorList>
            <person name="Watanabe T."/>
            <person name="Kojima H."/>
            <person name="Umezawa K."/>
            <person name="Hori C."/>
            <person name="Takasuka T.E."/>
            <person name="Kato Y."/>
            <person name="Fukui M."/>
        </authorList>
    </citation>
    <scope>NUCLEOTIDE SEQUENCE [LARGE SCALE GENOMIC DNA]</scope>
    <source>
        <strain evidence="2 3">TTN</strain>
    </source>
</reference>
<name>A0A401J9T8_9PROT</name>
<dbReference type="Proteomes" id="UP000286806">
    <property type="component" value="Unassembled WGS sequence"/>
</dbReference>
<feature type="domain" description="MJ1316 RNA cyclic group end recognition" evidence="1">
    <location>
        <begin position="1"/>
        <end position="82"/>
    </location>
</feature>